<dbReference type="Proteomes" id="UP000076128">
    <property type="component" value="Chromosome"/>
</dbReference>
<dbReference type="InterPro" id="IPR007428">
    <property type="entry name" value="MlaA"/>
</dbReference>
<evidence type="ECO:0000256" key="1">
    <source>
        <dbReference type="ARBA" id="ARBA00010634"/>
    </source>
</evidence>
<gene>
    <name evidence="3" type="ORF">AKL17_3564</name>
</gene>
<keyword evidence="3" id="KW-0449">Lipoprotein</keyword>
<keyword evidence="4" id="KW-1185">Reference proteome</keyword>
<dbReference type="AlphaFoldDB" id="A0A159Z813"/>
<dbReference type="KEGG" id="daa:AKL17_3564"/>
<dbReference type="PANTHER" id="PTHR30035">
    <property type="entry name" value="LIPOPROTEIN VACJ-RELATED"/>
    <property type="match status" value="1"/>
</dbReference>
<evidence type="ECO:0000256" key="2">
    <source>
        <dbReference type="ARBA" id="ARBA00022729"/>
    </source>
</evidence>
<comment type="similarity">
    <text evidence="1">Belongs to the MlaA family.</text>
</comment>
<dbReference type="PANTHER" id="PTHR30035:SF3">
    <property type="entry name" value="INTERMEMBRANE PHOSPHOLIPID TRANSPORT SYSTEM LIPOPROTEIN MLAA"/>
    <property type="match status" value="1"/>
</dbReference>
<protein>
    <submittedName>
        <fullName evidence="3">VacJ-like lipoprotein</fullName>
    </submittedName>
</protein>
<dbReference type="GO" id="GO:0120010">
    <property type="term" value="P:intermembrane phospholipid transfer"/>
    <property type="evidence" value="ECO:0007669"/>
    <property type="project" value="TreeGrafter"/>
</dbReference>
<dbReference type="Pfam" id="PF04333">
    <property type="entry name" value="MlaA"/>
    <property type="match status" value="1"/>
</dbReference>
<accession>A0A159Z813</accession>
<name>A0A159Z813_9RHOB</name>
<dbReference type="PRINTS" id="PR01805">
    <property type="entry name" value="VACJLIPOPROT"/>
</dbReference>
<organism evidence="3 4">
    <name type="scientific">Frigidibacter mobilis</name>
    <dbReference type="NCBI Taxonomy" id="1335048"/>
    <lineage>
        <taxon>Bacteria</taxon>
        <taxon>Pseudomonadati</taxon>
        <taxon>Pseudomonadota</taxon>
        <taxon>Alphaproteobacteria</taxon>
        <taxon>Rhodobacterales</taxon>
        <taxon>Paracoccaceae</taxon>
        <taxon>Frigidibacter</taxon>
    </lineage>
</organism>
<reference evidence="3 4" key="1">
    <citation type="submission" date="2015-09" db="EMBL/GenBank/DDBJ databases">
        <title>Complete genome sequence of Defluviimonas alba cai42t isolated from an oilfield in Xinjiang.</title>
        <authorList>
            <person name="Geng S."/>
            <person name="Pan X."/>
            <person name="Wu X."/>
        </authorList>
    </citation>
    <scope>NUCLEOTIDE SEQUENCE [LARGE SCALE GENOMIC DNA]</scope>
    <source>
        <strain evidence="4">cai42</strain>
    </source>
</reference>
<dbReference type="STRING" id="1335048.AKL17_3564"/>
<dbReference type="PATRIC" id="fig|1335048.3.peg.3695"/>
<dbReference type="EMBL" id="CP012661">
    <property type="protein sequence ID" value="AMY70788.1"/>
    <property type="molecule type" value="Genomic_DNA"/>
</dbReference>
<sequence length="294" mass="31726">MRREGLGFAASATILRSMPSNGLRIPLNRLSPVRSDATTRGDIFSARPGWRGLAVLLAASLALSGCATADVASRDAGFNDPFEARNRDIHAFNKGVDRVMLRPASQVYGTVVPGPVRGGIDNFADNLGLPAAVANNLLQGRIEPAGKNAFRFLVNSTFGLGGFLDPATDMGLTEESTDFGETLHVWGAGEGVYLEMPLRGPSTLRDSVGVVVDFVFDPVGSALDNPETDYVLGAKTLSRVGDRYRYSDTLDSLLYESADSYAQARLLYLQNRRFELGTEAESNSYDPYDDPYGQ</sequence>
<evidence type="ECO:0000313" key="3">
    <source>
        <dbReference type="EMBL" id="AMY70788.1"/>
    </source>
</evidence>
<proteinExistence type="inferred from homology"/>
<dbReference type="GO" id="GO:0016020">
    <property type="term" value="C:membrane"/>
    <property type="evidence" value="ECO:0007669"/>
    <property type="project" value="InterPro"/>
</dbReference>
<keyword evidence="2" id="KW-0732">Signal</keyword>
<evidence type="ECO:0000313" key="4">
    <source>
        <dbReference type="Proteomes" id="UP000076128"/>
    </source>
</evidence>